<evidence type="ECO:0000256" key="6">
    <source>
        <dbReference type="ARBA" id="ARBA00022837"/>
    </source>
</evidence>
<comment type="similarity">
    <text evidence="8">Belongs to the polysaccharide lyase 9 family.</text>
</comment>
<feature type="signal peptide" evidence="10">
    <location>
        <begin position="1"/>
        <end position="19"/>
    </location>
</feature>
<feature type="chain" id="PRO_5040725037" evidence="10">
    <location>
        <begin position="20"/>
        <end position="375"/>
    </location>
</feature>
<keyword evidence="6" id="KW-0106">Calcium</keyword>
<feature type="compositionally biased region" description="Low complexity" evidence="9">
    <location>
        <begin position="351"/>
        <end position="365"/>
    </location>
</feature>
<feature type="region of interest" description="Disordered" evidence="9">
    <location>
        <begin position="351"/>
        <end position="375"/>
    </location>
</feature>
<accession>A0A9X3ADH6</accession>
<comment type="subcellular location">
    <subcellularLocation>
        <location evidence="2">Secreted</location>
    </subcellularLocation>
</comment>
<dbReference type="EMBL" id="JANYMP010000001">
    <property type="protein sequence ID" value="MCS7475681.1"/>
    <property type="molecule type" value="Genomic_DNA"/>
</dbReference>
<comment type="caution">
    <text evidence="13">The sequence shown here is derived from an EMBL/GenBank/DDBJ whole genome shotgun (WGS) entry which is preliminary data.</text>
</comment>
<keyword evidence="7" id="KW-0456">Lyase</keyword>
<dbReference type="PANTHER" id="PTHR40088">
    <property type="entry name" value="PECTATE LYASE (EUROFUNG)"/>
    <property type="match status" value="1"/>
</dbReference>
<dbReference type="Pfam" id="PF07602">
    <property type="entry name" value="DUF1565"/>
    <property type="match status" value="1"/>
</dbReference>
<sequence length="375" mass="38983">MRATLLVAGTALAVASVLAAPPLDAAPAPVDALYVATGGDDANPGTLAAPLRTIQKAVDLARPGTTISLRGGTYAPDTNVRLLRDGTSSLPITLRNHGGERVVVDGENMPHTPGAVGSSIPRAERGAIHVEGDHWRIVGLEVVHGPYGVFALDTNGSVFERLVTRDNYESGLHVQGASSGNLVVDLDSYGNRDPRKNGESADGLAIKEGSGAGNVVRGARLWNNSDDGLDYWMFSSPILTELTLGWGNGFNRWNLPGFTGDGNGFKLGGNGVAADHTVRDGMAWDNAASGFVDNDNPGGHRIERSTAWDNPKTGFAFDRSSSTLTKNLAVANGIDVSVGSGSAGVGNSWTTWSSSSARTTAPTAAGWPTRRCTPG</sequence>
<protein>
    <submittedName>
        <fullName evidence="13">Right-handed parallel beta-helix repeat-containing protein</fullName>
    </submittedName>
</protein>
<dbReference type="InterPro" id="IPR053868">
    <property type="entry name" value="Pel9A-like_beta_helix"/>
</dbReference>
<keyword evidence="3" id="KW-0964">Secreted</keyword>
<dbReference type="PANTHER" id="PTHR40088:SF1">
    <property type="entry name" value="PECTATE LYASE PEL9"/>
    <property type="match status" value="1"/>
</dbReference>
<name>A0A9X3ADH6_9PSEU</name>
<dbReference type="Proteomes" id="UP001141259">
    <property type="component" value="Unassembled WGS sequence"/>
</dbReference>
<dbReference type="GO" id="GO:0046872">
    <property type="term" value="F:metal ion binding"/>
    <property type="evidence" value="ECO:0007669"/>
    <property type="project" value="UniProtKB-KW"/>
</dbReference>
<evidence type="ECO:0000256" key="2">
    <source>
        <dbReference type="ARBA" id="ARBA00004613"/>
    </source>
</evidence>
<dbReference type="RefSeq" id="WP_259621191.1">
    <property type="nucleotide sequence ID" value="NZ_JANYMP010000001.1"/>
</dbReference>
<dbReference type="InterPro" id="IPR011050">
    <property type="entry name" value="Pectin_lyase_fold/virulence"/>
</dbReference>
<feature type="domain" description="DUF1565" evidence="11">
    <location>
        <begin position="38"/>
        <end position="77"/>
    </location>
</feature>
<keyword evidence="4" id="KW-0479">Metal-binding</keyword>
<evidence type="ECO:0000256" key="4">
    <source>
        <dbReference type="ARBA" id="ARBA00022723"/>
    </source>
</evidence>
<dbReference type="InterPro" id="IPR052052">
    <property type="entry name" value="Polysaccharide_Lyase_9"/>
</dbReference>
<proteinExistence type="inferred from homology"/>
<evidence type="ECO:0000256" key="9">
    <source>
        <dbReference type="SAM" id="MobiDB-lite"/>
    </source>
</evidence>
<dbReference type="SUPFAM" id="SSF51126">
    <property type="entry name" value="Pectin lyase-like"/>
    <property type="match status" value="1"/>
</dbReference>
<keyword evidence="14" id="KW-1185">Reference proteome</keyword>
<dbReference type="AlphaFoldDB" id="A0A9X3ADH6"/>
<evidence type="ECO:0000256" key="8">
    <source>
        <dbReference type="ARBA" id="ARBA00038263"/>
    </source>
</evidence>
<evidence type="ECO:0000259" key="11">
    <source>
        <dbReference type="Pfam" id="PF07602"/>
    </source>
</evidence>
<evidence type="ECO:0000256" key="7">
    <source>
        <dbReference type="ARBA" id="ARBA00023239"/>
    </source>
</evidence>
<evidence type="ECO:0000313" key="14">
    <source>
        <dbReference type="Proteomes" id="UP001141259"/>
    </source>
</evidence>
<dbReference type="GO" id="GO:0016837">
    <property type="term" value="F:carbon-oxygen lyase activity, acting on polysaccharides"/>
    <property type="evidence" value="ECO:0007669"/>
    <property type="project" value="TreeGrafter"/>
</dbReference>
<evidence type="ECO:0000256" key="10">
    <source>
        <dbReference type="SAM" id="SignalP"/>
    </source>
</evidence>
<feature type="domain" description="Pel9A-like right handed beta-helix region" evidence="12">
    <location>
        <begin position="154"/>
        <end position="338"/>
    </location>
</feature>
<evidence type="ECO:0000256" key="5">
    <source>
        <dbReference type="ARBA" id="ARBA00022729"/>
    </source>
</evidence>
<comment type="cofactor">
    <cofactor evidence="1">
        <name>Ca(2+)</name>
        <dbReference type="ChEBI" id="CHEBI:29108"/>
    </cofactor>
</comment>
<reference evidence="13" key="1">
    <citation type="submission" date="2022-08" db="EMBL/GenBank/DDBJ databases">
        <authorList>
            <person name="Tistechok S."/>
            <person name="Samborskyy M."/>
            <person name="Roman I."/>
        </authorList>
    </citation>
    <scope>NUCLEOTIDE SEQUENCE</scope>
    <source>
        <strain evidence="13">DSM 103496</strain>
    </source>
</reference>
<evidence type="ECO:0000256" key="1">
    <source>
        <dbReference type="ARBA" id="ARBA00001913"/>
    </source>
</evidence>
<dbReference type="InterPro" id="IPR011459">
    <property type="entry name" value="DUF1565"/>
</dbReference>
<evidence type="ECO:0000313" key="13">
    <source>
        <dbReference type="EMBL" id="MCS7475681.1"/>
    </source>
</evidence>
<gene>
    <name evidence="13" type="ORF">NZH93_02360</name>
</gene>
<organism evidence="13 14">
    <name type="scientific">Umezawaea endophytica</name>
    <dbReference type="NCBI Taxonomy" id="1654476"/>
    <lineage>
        <taxon>Bacteria</taxon>
        <taxon>Bacillati</taxon>
        <taxon>Actinomycetota</taxon>
        <taxon>Actinomycetes</taxon>
        <taxon>Pseudonocardiales</taxon>
        <taxon>Pseudonocardiaceae</taxon>
        <taxon>Umezawaea</taxon>
    </lineage>
</organism>
<evidence type="ECO:0000259" key="12">
    <source>
        <dbReference type="Pfam" id="PF22842"/>
    </source>
</evidence>
<dbReference type="Pfam" id="PF22842">
    <property type="entry name" value="Pel9A-like_beta_helix"/>
    <property type="match status" value="1"/>
</dbReference>
<keyword evidence="5 10" id="KW-0732">Signal</keyword>
<dbReference type="InterPro" id="IPR012334">
    <property type="entry name" value="Pectin_lyas_fold"/>
</dbReference>
<dbReference type="Gene3D" id="2.160.20.10">
    <property type="entry name" value="Single-stranded right-handed beta-helix, Pectin lyase-like"/>
    <property type="match status" value="1"/>
</dbReference>
<dbReference type="GO" id="GO:0005576">
    <property type="term" value="C:extracellular region"/>
    <property type="evidence" value="ECO:0007669"/>
    <property type="project" value="UniProtKB-SubCell"/>
</dbReference>
<evidence type="ECO:0000256" key="3">
    <source>
        <dbReference type="ARBA" id="ARBA00022525"/>
    </source>
</evidence>